<dbReference type="InterPro" id="IPR011604">
    <property type="entry name" value="PDDEXK-like_dom_sf"/>
</dbReference>
<name>A0AAE7RWE6_9CAUD</name>
<dbReference type="Gene3D" id="3.90.320.10">
    <property type="match status" value="1"/>
</dbReference>
<gene>
    <name evidence="1" type="primary">gp_22757</name>
</gene>
<organism evidence="1 2">
    <name type="scientific">uncultured phage cr18_1</name>
    <dbReference type="NCBI Taxonomy" id="2986407"/>
    <lineage>
        <taxon>Viruses</taxon>
        <taxon>Duplodnaviria</taxon>
        <taxon>Heunggongvirae</taxon>
        <taxon>Uroviricota</taxon>
        <taxon>Caudoviricetes</taxon>
        <taxon>Crassvirales</taxon>
        <taxon>Steigviridae</taxon>
        <taxon>Asinivirinae</taxon>
        <taxon>Lebriduvirus</taxon>
        <taxon>Lebriduvirus gastrointestinalis</taxon>
    </lineage>
</organism>
<evidence type="ECO:0000313" key="1">
    <source>
        <dbReference type="EMBL" id="QWM90092.1"/>
    </source>
</evidence>
<keyword evidence="1" id="KW-0269">Exonuclease</keyword>
<evidence type="ECO:0000313" key="2">
    <source>
        <dbReference type="Proteomes" id="UP000827799"/>
    </source>
</evidence>
<sequence length="358" mass="41771">MFMLSNYNCQVRKNMKSIKEIAWNVDEPTYRADPAISYSTLSRFEREGFRKLSSLYDKIDTPSLQFGSAVDTMLTDGEDAFNENYVVCEFPSLSDSLIAITKELHRKFKETHRKVDTIPDSDIDMVALANNYYANPKYAAYRVKNVKESCNEYYNLLTLAEGKTVLSTDDYQDVIRCVEELRNNVATSSFFTMNPFVKDIEKVFQLKFKATYNGIPVRCMFDELIVDHRNKVIYPIDLKTTGHPEEEFNGSFSQWRYDIQAKLYSYILSQVIAQDEYFKDFKIAYYQFIVINRRTVAPLIWEFDGNFGEVDLKDANGNILRDWRKILTDLTYYQNNSTRYSKEALANGCIMKIKLETC</sequence>
<keyword evidence="1" id="KW-0378">Hydrolase</keyword>
<dbReference type="KEGG" id="vg:75691916"/>
<accession>A0AAE7RWE6</accession>
<dbReference type="Proteomes" id="UP000827799">
    <property type="component" value="Segment"/>
</dbReference>
<dbReference type="RefSeq" id="YP_010359664.1">
    <property type="nucleotide sequence ID" value="NC_062775.1"/>
</dbReference>
<dbReference type="GeneID" id="75691916"/>
<reference evidence="1 2" key="1">
    <citation type="submission" date="2021-04" db="EMBL/GenBank/DDBJ databases">
        <authorList>
            <person name="Shkoporov A.N."/>
            <person name="Stockdale S.R."/>
            <person name="Guerin E."/>
            <person name="Ross R.P."/>
            <person name="Hill C."/>
        </authorList>
    </citation>
    <scope>NUCLEOTIDE SEQUENCE [LARGE SCALE GENOMIC DNA]</scope>
    <source>
        <strain evidence="2">cr18_1</strain>
    </source>
</reference>
<proteinExistence type="predicted"/>
<protein>
    <submittedName>
        <fullName evidence="1">Exonuclease PD-(D/E)XK superfamily</fullName>
    </submittedName>
</protein>
<dbReference type="EMBL" id="MZ130485">
    <property type="protein sequence ID" value="QWM90092.1"/>
    <property type="molecule type" value="Genomic_DNA"/>
</dbReference>
<dbReference type="GO" id="GO:0004527">
    <property type="term" value="F:exonuclease activity"/>
    <property type="evidence" value="ECO:0007669"/>
    <property type="project" value="UniProtKB-KW"/>
</dbReference>
<keyword evidence="1" id="KW-0540">Nuclease</keyword>
<keyword evidence="2" id="KW-1185">Reference proteome</keyword>